<feature type="transmembrane region" description="Helical" evidence="2">
    <location>
        <begin position="78"/>
        <end position="97"/>
    </location>
</feature>
<evidence type="ECO:0000259" key="3">
    <source>
        <dbReference type="PROSITE" id="PS50892"/>
    </source>
</evidence>
<dbReference type="InterPro" id="IPR042855">
    <property type="entry name" value="V_SNARE_CC"/>
</dbReference>
<dbReference type="GeneID" id="20317216"/>
<keyword evidence="1" id="KW-0175">Coiled coil</keyword>
<protein>
    <recommendedName>
        <fullName evidence="3">V-SNARE coiled-coil homology domain-containing protein</fullName>
    </recommendedName>
</protein>
<dbReference type="PANTHER" id="PTHR45701">
    <property type="entry name" value="SYNAPTOBREVIN FAMILY MEMBER"/>
    <property type="match status" value="1"/>
</dbReference>
<reference evidence="4 5" key="1">
    <citation type="submission" date="2013-11" db="EMBL/GenBank/DDBJ databases">
        <title>Opisthorchis viverrini - life in the bile duct.</title>
        <authorList>
            <person name="Young N.D."/>
            <person name="Nagarajan N."/>
            <person name="Lin S.J."/>
            <person name="Korhonen P.K."/>
            <person name="Jex A.R."/>
            <person name="Hall R.S."/>
            <person name="Safavi-Hemami H."/>
            <person name="Kaewkong W."/>
            <person name="Bertrand D."/>
            <person name="Gao S."/>
            <person name="Seet Q."/>
            <person name="Wongkham S."/>
            <person name="Teh B.T."/>
            <person name="Wongkham C."/>
            <person name="Intapan P.M."/>
            <person name="Maleewong W."/>
            <person name="Yang X."/>
            <person name="Hu M."/>
            <person name="Wang Z."/>
            <person name="Hofmann A."/>
            <person name="Sternberg P.W."/>
            <person name="Tan P."/>
            <person name="Wang J."/>
            <person name="Gasser R.B."/>
        </authorList>
    </citation>
    <scope>NUCLEOTIDE SEQUENCE [LARGE SCALE GENOMIC DNA]</scope>
</reference>
<keyword evidence="2" id="KW-0812">Transmembrane</keyword>
<evidence type="ECO:0000256" key="2">
    <source>
        <dbReference type="SAM" id="Phobius"/>
    </source>
</evidence>
<keyword evidence="2" id="KW-1133">Transmembrane helix</keyword>
<proteinExistence type="predicted"/>
<dbReference type="RefSeq" id="XP_009165682.1">
    <property type="nucleotide sequence ID" value="XM_009167418.1"/>
</dbReference>
<dbReference type="Proteomes" id="UP000054324">
    <property type="component" value="Unassembled WGS sequence"/>
</dbReference>
<gene>
    <name evidence="4" type="ORF">T265_03029</name>
</gene>
<dbReference type="AlphaFoldDB" id="A0A074ZTV1"/>
<evidence type="ECO:0000313" key="5">
    <source>
        <dbReference type="Proteomes" id="UP000054324"/>
    </source>
</evidence>
<dbReference type="InterPro" id="IPR016444">
    <property type="entry name" value="Synaptobrevin/VAMP"/>
</dbReference>
<feature type="domain" description="V-SNARE coiled-coil homology" evidence="3">
    <location>
        <begin position="12"/>
        <end position="72"/>
    </location>
</feature>
<name>A0A074ZTV1_OPIVI</name>
<dbReference type="PROSITE" id="PS50892">
    <property type="entry name" value="V_SNARE"/>
    <property type="match status" value="1"/>
</dbReference>
<dbReference type="STRING" id="6198.A0A074ZTV1"/>
<dbReference type="GO" id="GO:0016192">
    <property type="term" value="P:vesicle-mediated transport"/>
    <property type="evidence" value="ECO:0007669"/>
    <property type="project" value="InterPro"/>
</dbReference>
<evidence type="ECO:0000313" key="4">
    <source>
        <dbReference type="EMBL" id="KER30546.1"/>
    </source>
</evidence>
<keyword evidence="5" id="KW-1185">Reference proteome</keyword>
<dbReference type="Pfam" id="PF00957">
    <property type="entry name" value="Synaptobrevin"/>
    <property type="match status" value="1"/>
</dbReference>
<dbReference type="CTD" id="20317216"/>
<dbReference type="SUPFAM" id="SSF58038">
    <property type="entry name" value="SNARE fusion complex"/>
    <property type="match status" value="1"/>
</dbReference>
<dbReference type="KEGG" id="ovi:T265_03029"/>
<accession>A0A074ZTV1</accession>
<dbReference type="InterPro" id="IPR001388">
    <property type="entry name" value="Synaptobrevin-like"/>
</dbReference>
<dbReference type="GO" id="GO:0016020">
    <property type="term" value="C:membrane"/>
    <property type="evidence" value="ECO:0007669"/>
    <property type="project" value="InterPro"/>
</dbReference>
<dbReference type="PRINTS" id="PR00219">
    <property type="entry name" value="SYNAPTOBREVN"/>
</dbReference>
<sequence>MAHFDQFKSNIPMTTLQANVEGVTNVLRDNLEQIMKRGQLAGELAEKTEELEGSAQMFKQISKKVESHERSKHRRLKFIMIGVGLAILLVIILIILWQTGVFKSH</sequence>
<evidence type="ECO:0000256" key="1">
    <source>
        <dbReference type="PROSITE-ProRule" id="PRU00290"/>
    </source>
</evidence>
<keyword evidence="2" id="KW-0472">Membrane</keyword>
<dbReference type="Gene3D" id="1.20.5.110">
    <property type="match status" value="1"/>
</dbReference>
<dbReference type="OrthoDB" id="248747at2759"/>
<dbReference type="EMBL" id="KL596659">
    <property type="protein sequence ID" value="KER30546.1"/>
    <property type="molecule type" value="Genomic_DNA"/>
</dbReference>
<organism evidence="4 5">
    <name type="scientific">Opisthorchis viverrini</name>
    <name type="common">Southeast Asian liver fluke</name>
    <dbReference type="NCBI Taxonomy" id="6198"/>
    <lineage>
        <taxon>Eukaryota</taxon>
        <taxon>Metazoa</taxon>
        <taxon>Spiralia</taxon>
        <taxon>Lophotrochozoa</taxon>
        <taxon>Platyhelminthes</taxon>
        <taxon>Trematoda</taxon>
        <taxon>Digenea</taxon>
        <taxon>Opisthorchiida</taxon>
        <taxon>Opisthorchiata</taxon>
        <taxon>Opisthorchiidae</taxon>
        <taxon>Opisthorchis</taxon>
    </lineage>
</organism>